<sequence>MDLLSHFLTMLKIESTSISSWHLSEPWGVHVRDYRPGFCFIVTEGRFVVEAATGQVLHLAKGDTLLAPRGGECRLLSRLGVATTDLSELNWSEPRSPRLDRSVQPGSAISVVHGGGGELCRLLGLAFSIQSGQGAFVLAGLPDFIVLRDGDASILSQIRPAIEALLADDKPGYYAVAKHMAELIVVGLLRSYILTDQSFSPGWMKGLQDPYICKALLAIHEVPERKWSVALLAAAANLSRSTFAARFCRLIGQSPIDYLNAWRISLAAERLRGGTDSVAHIASAVGYQSDRVFRQAFRERMSMSPRQYRNQQI</sequence>
<evidence type="ECO:0000313" key="6">
    <source>
        <dbReference type="EMBL" id="MBB2493570.1"/>
    </source>
</evidence>
<name>A0A7W4LI16_9GAMM</name>
<evidence type="ECO:0000256" key="3">
    <source>
        <dbReference type="ARBA" id="ARBA00023163"/>
    </source>
</evidence>
<dbReference type="InterPro" id="IPR009057">
    <property type="entry name" value="Homeodomain-like_sf"/>
</dbReference>
<keyword evidence="2" id="KW-0238">DNA-binding</keyword>
<dbReference type="SMART" id="SM00342">
    <property type="entry name" value="HTH_ARAC"/>
    <property type="match status" value="1"/>
</dbReference>
<organism evidence="6 7">
    <name type="scientific">Aquipseudomonas ullengensis</name>
    <dbReference type="NCBI Taxonomy" id="2759166"/>
    <lineage>
        <taxon>Bacteria</taxon>
        <taxon>Pseudomonadati</taxon>
        <taxon>Pseudomonadota</taxon>
        <taxon>Gammaproteobacteria</taxon>
        <taxon>Pseudomonadales</taxon>
        <taxon>Pseudomonadaceae</taxon>
        <taxon>Aquipseudomonas</taxon>
    </lineage>
</organism>
<evidence type="ECO:0000256" key="4">
    <source>
        <dbReference type="ARBA" id="ARBA00037345"/>
    </source>
</evidence>
<proteinExistence type="predicted"/>
<dbReference type="Gene3D" id="1.10.10.60">
    <property type="entry name" value="Homeodomain-like"/>
    <property type="match status" value="2"/>
</dbReference>
<comment type="function">
    <text evidence="4">Regulatory protein of the TOL plasmid xyl operons. XylS activates the xylXYZLTEGFJQKIH operon required for the degradation of toluene, m-xylene and p-xylene.</text>
</comment>
<accession>A0A7W4LI16</accession>
<evidence type="ECO:0000256" key="1">
    <source>
        <dbReference type="ARBA" id="ARBA00023015"/>
    </source>
</evidence>
<dbReference type="SUPFAM" id="SSF46689">
    <property type="entry name" value="Homeodomain-like"/>
    <property type="match status" value="2"/>
</dbReference>
<dbReference type="EMBL" id="JACJUD010000001">
    <property type="protein sequence ID" value="MBB2493570.1"/>
    <property type="molecule type" value="Genomic_DNA"/>
</dbReference>
<dbReference type="Pfam" id="PF12852">
    <property type="entry name" value="Cupin_6"/>
    <property type="match status" value="1"/>
</dbReference>
<dbReference type="PANTHER" id="PTHR46796">
    <property type="entry name" value="HTH-TYPE TRANSCRIPTIONAL ACTIVATOR RHAS-RELATED"/>
    <property type="match status" value="1"/>
</dbReference>
<dbReference type="AlphaFoldDB" id="A0A7W4LI16"/>
<dbReference type="RefSeq" id="WP_183087152.1">
    <property type="nucleotide sequence ID" value="NZ_JACJUD010000001.1"/>
</dbReference>
<dbReference type="GO" id="GO:0043565">
    <property type="term" value="F:sequence-specific DNA binding"/>
    <property type="evidence" value="ECO:0007669"/>
    <property type="project" value="InterPro"/>
</dbReference>
<dbReference type="Proteomes" id="UP000542720">
    <property type="component" value="Unassembled WGS sequence"/>
</dbReference>
<dbReference type="GO" id="GO:0003700">
    <property type="term" value="F:DNA-binding transcription factor activity"/>
    <property type="evidence" value="ECO:0007669"/>
    <property type="project" value="InterPro"/>
</dbReference>
<comment type="caution">
    <text evidence="6">The sequence shown here is derived from an EMBL/GenBank/DDBJ whole genome shotgun (WGS) entry which is preliminary data.</text>
</comment>
<keyword evidence="3" id="KW-0804">Transcription</keyword>
<dbReference type="InterPro" id="IPR050204">
    <property type="entry name" value="AraC_XylS_family_regulators"/>
</dbReference>
<evidence type="ECO:0000259" key="5">
    <source>
        <dbReference type="PROSITE" id="PS01124"/>
    </source>
</evidence>
<dbReference type="PROSITE" id="PS01124">
    <property type="entry name" value="HTH_ARAC_FAMILY_2"/>
    <property type="match status" value="1"/>
</dbReference>
<evidence type="ECO:0000313" key="7">
    <source>
        <dbReference type="Proteomes" id="UP000542720"/>
    </source>
</evidence>
<keyword evidence="1" id="KW-0805">Transcription regulation</keyword>
<feature type="domain" description="HTH araC/xylS-type" evidence="5">
    <location>
        <begin position="213"/>
        <end position="311"/>
    </location>
</feature>
<dbReference type="Pfam" id="PF12833">
    <property type="entry name" value="HTH_18"/>
    <property type="match status" value="1"/>
</dbReference>
<dbReference type="InterPro" id="IPR018060">
    <property type="entry name" value="HTH_AraC"/>
</dbReference>
<gene>
    <name evidence="6" type="ORF">H3H51_00985</name>
</gene>
<evidence type="ECO:0000256" key="2">
    <source>
        <dbReference type="ARBA" id="ARBA00023125"/>
    </source>
</evidence>
<keyword evidence="7" id="KW-1185">Reference proteome</keyword>
<dbReference type="InterPro" id="IPR032783">
    <property type="entry name" value="AraC_lig"/>
</dbReference>
<protein>
    <submittedName>
        <fullName evidence="6">AraC family transcriptional regulator</fullName>
    </submittedName>
</protein>
<dbReference type="PANTHER" id="PTHR46796:SF13">
    <property type="entry name" value="HTH-TYPE TRANSCRIPTIONAL ACTIVATOR RHAS"/>
    <property type="match status" value="1"/>
</dbReference>
<reference evidence="6 7" key="1">
    <citation type="submission" date="2020-08" db="EMBL/GenBank/DDBJ databases">
        <authorList>
            <person name="Kim C.M."/>
        </authorList>
    </citation>
    <scope>NUCLEOTIDE SEQUENCE [LARGE SCALE GENOMIC DNA]</scope>
    <source>
        <strain evidence="6 7">UL070</strain>
    </source>
</reference>